<dbReference type="EMBL" id="MHVJ01000013">
    <property type="protein sequence ID" value="OHA91371.1"/>
    <property type="molecule type" value="Genomic_DNA"/>
</dbReference>
<comment type="caution">
    <text evidence="1">The sequence shown here is derived from an EMBL/GenBank/DDBJ whole genome shotgun (WGS) entry which is preliminary data.</text>
</comment>
<reference evidence="1 2" key="1">
    <citation type="journal article" date="2016" name="Nat. Commun.">
        <title>Thousands of microbial genomes shed light on interconnected biogeochemical processes in an aquifer system.</title>
        <authorList>
            <person name="Anantharaman K."/>
            <person name="Brown C.T."/>
            <person name="Hug L.A."/>
            <person name="Sharon I."/>
            <person name="Castelle C.J."/>
            <person name="Probst A.J."/>
            <person name="Thomas B.C."/>
            <person name="Singh A."/>
            <person name="Wilkins M.J."/>
            <person name="Karaoz U."/>
            <person name="Brodie E.L."/>
            <person name="Williams K.H."/>
            <person name="Hubbard S.S."/>
            <person name="Banfield J.F."/>
        </authorList>
    </citation>
    <scope>NUCLEOTIDE SEQUENCE [LARGE SCALE GENOMIC DNA]</scope>
</reference>
<dbReference type="Proteomes" id="UP000178612">
    <property type="component" value="Unassembled WGS sequence"/>
</dbReference>
<organism evidence="1 2">
    <name type="scientific">Candidatus Zambryskibacteria bacterium RIFCSPHIGHO2_01_FULL_49_18</name>
    <dbReference type="NCBI Taxonomy" id="1802740"/>
    <lineage>
        <taxon>Bacteria</taxon>
        <taxon>Candidatus Zambryskiibacteriota</taxon>
    </lineage>
</organism>
<evidence type="ECO:0000313" key="2">
    <source>
        <dbReference type="Proteomes" id="UP000178612"/>
    </source>
</evidence>
<evidence type="ECO:0000313" key="1">
    <source>
        <dbReference type="EMBL" id="OHA91371.1"/>
    </source>
</evidence>
<dbReference type="AlphaFoldDB" id="A0A1G2T448"/>
<accession>A0A1G2T448</accession>
<gene>
    <name evidence="1" type="ORF">A2758_02840</name>
</gene>
<protein>
    <submittedName>
        <fullName evidence="1">Uncharacterized protein</fullName>
    </submittedName>
</protein>
<sequence>MKTNFGKIKKEIAAQIDDMAIALSKTVNELESRFQEIENDHLIMKKHYATLSNKVNYLEKKVLK</sequence>
<name>A0A1G2T448_9BACT</name>
<proteinExistence type="predicted"/>